<reference evidence="3" key="1">
    <citation type="submission" date="2019-07" db="EMBL/GenBank/DDBJ databases">
        <title>Shewanella sp. YLB-08 draft genomic sequence.</title>
        <authorList>
            <person name="Yu L."/>
        </authorList>
    </citation>
    <scope>NUCLEOTIDE SEQUENCE [LARGE SCALE GENOMIC DNA]</scope>
    <source>
        <strain evidence="3">JCM 20706</strain>
    </source>
</reference>
<evidence type="ECO:0000313" key="3">
    <source>
        <dbReference type="Proteomes" id="UP000318126"/>
    </source>
</evidence>
<dbReference type="Proteomes" id="UP000318126">
    <property type="component" value="Unassembled WGS sequence"/>
</dbReference>
<dbReference type="RefSeq" id="WP_143563861.1">
    <property type="nucleotide sequence ID" value="NZ_BMPL01000005.1"/>
</dbReference>
<evidence type="ECO:0000313" key="2">
    <source>
        <dbReference type="EMBL" id="TRY15074.1"/>
    </source>
</evidence>
<keyword evidence="2" id="KW-0378">Hydrolase</keyword>
<keyword evidence="3" id="KW-1185">Reference proteome</keyword>
<dbReference type="Gene3D" id="1.10.30.50">
    <property type="match status" value="1"/>
</dbReference>
<sequence length="381" mass="43509">MNSDLFSQVNATKQVEFIAYLQRLLVEGDFVATYKFALLHALADICIERPLNNDTALLHEQHHNVITIDELVEKFIELYWQHSLPYTGSASGTDEKVSSFILLQSSGNQSALIRNLAEYRSQGIRNLSQLKQHPDWHKLVRKTRTTLKDGPLWRLQLLAGSEECFYYPHDKSKNHIVLNAGIAFCFRRFHDLVVSLARSNWTQKVCDFPLNHTAIGGQGNLSEFLFGSDRNSIIKARPVLFDIQKGQCFYCNKPFKGEGDYKAVVDHFIPWTRYPNDLGHNFVLAHSKCNNAKCDHLAAEQHKDRWFEQNIINNGILITTELANYFVCESGRSEAITTWAYQLAAQNRSPLWLQAKRFEVLLEKDKGQSSYAGGLSALNQD</sequence>
<dbReference type="SMART" id="SM00507">
    <property type="entry name" value="HNHc"/>
    <property type="match status" value="1"/>
</dbReference>
<dbReference type="OrthoDB" id="9804086at2"/>
<dbReference type="Pfam" id="PF01844">
    <property type="entry name" value="HNH"/>
    <property type="match status" value="1"/>
</dbReference>
<dbReference type="GO" id="GO:0008270">
    <property type="term" value="F:zinc ion binding"/>
    <property type="evidence" value="ECO:0007669"/>
    <property type="project" value="InterPro"/>
</dbReference>
<dbReference type="InterPro" id="IPR002711">
    <property type="entry name" value="HNH"/>
</dbReference>
<evidence type="ECO:0000259" key="1">
    <source>
        <dbReference type="SMART" id="SM00507"/>
    </source>
</evidence>
<organism evidence="2 3">
    <name type="scientific">Shewanella hanedai</name>
    <name type="common">Alteromonas hanedai</name>
    <dbReference type="NCBI Taxonomy" id="25"/>
    <lineage>
        <taxon>Bacteria</taxon>
        <taxon>Pseudomonadati</taxon>
        <taxon>Pseudomonadota</taxon>
        <taxon>Gammaproteobacteria</taxon>
        <taxon>Alteromonadales</taxon>
        <taxon>Shewanellaceae</taxon>
        <taxon>Shewanella</taxon>
    </lineage>
</organism>
<keyword evidence="2" id="KW-0540">Nuclease</keyword>
<dbReference type="EMBL" id="VKGK01000006">
    <property type="protein sequence ID" value="TRY15074.1"/>
    <property type="molecule type" value="Genomic_DNA"/>
</dbReference>
<name>A0A553JRI8_SHEHA</name>
<protein>
    <submittedName>
        <fullName evidence="2">HNH endonuclease</fullName>
    </submittedName>
</protein>
<accession>A0A553JRI8</accession>
<dbReference type="GO" id="GO:0004519">
    <property type="term" value="F:endonuclease activity"/>
    <property type="evidence" value="ECO:0007669"/>
    <property type="project" value="UniProtKB-KW"/>
</dbReference>
<proteinExistence type="predicted"/>
<dbReference type="AlphaFoldDB" id="A0A553JRI8"/>
<gene>
    <name evidence="2" type="ORF">FN961_07135</name>
</gene>
<dbReference type="InterPro" id="IPR003615">
    <property type="entry name" value="HNH_nuc"/>
</dbReference>
<feature type="domain" description="HNH nuclease" evidence="1">
    <location>
        <begin position="235"/>
        <end position="291"/>
    </location>
</feature>
<comment type="caution">
    <text evidence="2">The sequence shown here is derived from an EMBL/GenBank/DDBJ whole genome shotgun (WGS) entry which is preliminary data.</text>
</comment>
<dbReference type="CDD" id="cd00085">
    <property type="entry name" value="HNHc"/>
    <property type="match status" value="1"/>
</dbReference>
<dbReference type="GO" id="GO:0003676">
    <property type="term" value="F:nucleic acid binding"/>
    <property type="evidence" value="ECO:0007669"/>
    <property type="project" value="InterPro"/>
</dbReference>
<keyword evidence="2" id="KW-0255">Endonuclease</keyword>